<feature type="non-terminal residue" evidence="1">
    <location>
        <position position="270"/>
    </location>
</feature>
<feature type="non-terminal residue" evidence="1">
    <location>
        <position position="1"/>
    </location>
</feature>
<gene>
    <name evidence="1" type="ORF">S01H1_36222</name>
</gene>
<dbReference type="GO" id="GO:0042910">
    <property type="term" value="F:xenobiotic transmembrane transporter activity"/>
    <property type="evidence" value="ECO:0007669"/>
    <property type="project" value="TreeGrafter"/>
</dbReference>
<evidence type="ECO:0000313" key="1">
    <source>
        <dbReference type="EMBL" id="GAG02773.1"/>
    </source>
</evidence>
<dbReference type="InterPro" id="IPR027463">
    <property type="entry name" value="AcrB_DN_DC_subdom"/>
</dbReference>
<dbReference type="SUPFAM" id="SSF82693">
    <property type="entry name" value="Multidrug efflux transporter AcrB pore domain, PN1, PN2, PC1 and PC2 subdomains"/>
    <property type="match status" value="2"/>
</dbReference>
<dbReference type="SUPFAM" id="SSF82714">
    <property type="entry name" value="Multidrug efflux transporter AcrB TolC docking domain, DN and DC subdomains"/>
    <property type="match status" value="1"/>
</dbReference>
<protein>
    <recommendedName>
        <fullName evidence="2">Acriflavin resistance protein</fullName>
    </recommendedName>
</protein>
<dbReference type="PANTHER" id="PTHR32063">
    <property type="match status" value="1"/>
</dbReference>
<sequence length="270" mass="29830">HEMDLDMITITVPYLGASPSDVEEGVVMRVEEAIAAVDGIKRLTSTAAEGAGMVIVEVEEYADSREVLDNIKAEVDRIITFPEETEKPITTEITTRYEVITIVLYGDVSEKTLKKLADQIRDDLTALENISQADIAGVRPYEISIEVSEKTLRRYGLSFDEISRAVGESSLDIPAGSVKTTGGEILVRTEGQKYYGPEFEKIIVLTRNDGTKIRLADIATVKDDFEDVDLYSRFDGKRAALVKVFRVGNQGALDVADTVKKYVEEGRIQA</sequence>
<dbReference type="Gene3D" id="3.30.70.1430">
    <property type="entry name" value="Multidrug efflux transporter AcrB pore domain"/>
    <property type="match status" value="1"/>
</dbReference>
<comment type="caution">
    <text evidence="1">The sequence shown here is derived from an EMBL/GenBank/DDBJ whole genome shotgun (WGS) entry which is preliminary data.</text>
</comment>
<dbReference type="GO" id="GO:0005886">
    <property type="term" value="C:plasma membrane"/>
    <property type="evidence" value="ECO:0007669"/>
    <property type="project" value="TreeGrafter"/>
</dbReference>
<reference evidence="1" key="1">
    <citation type="journal article" date="2014" name="Front. Microbiol.">
        <title>High frequency of phylogenetically diverse reductive dehalogenase-homologous genes in deep subseafloor sedimentary metagenomes.</title>
        <authorList>
            <person name="Kawai M."/>
            <person name="Futagami T."/>
            <person name="Toyoda A."/>
            <person name="Takaki Y."/>
            <person name="Nishi S."/>
            <person name="Hori S."/>
            <person name="Arai W."/>
            <person name="Tsubouchi T."/>
            <person name="Morono Y."/>
            <person name="Uchiyama I."/>
            <person name="Ito T."/>
            <person name="Fujiyama A."/>
            <person name="Inagaki F."/>
            <person name="Takami H."/>
        </authorList>
    </citation>
    <scope>NUCLEOTIDE SEQUENCE</scope>
    <source>
        <strain evidence="1">Expedition CK06-06</strain>
    </source>
</reference>
<proteinExistence type="predicted"/>
<name>X0UR56_9ZZZZ</name>
<dbReference type="AlphaFoldDB" id="X0UR56"/>
<dbReference type="Gene3D" id="3.30.70.1320">
    <property type="entry name" value="Multidrug efflux transporter AcrB pore domain like"/>
    <property type="match status" value="1"/>
</dbReference>
<dbReference type="EMBL" id="BARS01022679">
    <property type="protein sequence ID" value="GAG02773.1"/>
    <property type="molecule type" value="Genomic_DNA"/>
</dbReference>
<dbReference type="Gene3D" id="3.30.2090.10">
    <property type="entry name" value="Multidrug efflux transporter AcrB TolC docking domain, DN and DC subdomains"/>
    <property type="match status" value="1"/>
</dbReference>
<accession>X0UR56</accession>
<dbReference type="Pfam" id="PF00873">
    <property type="entry name" value="ACR_tran"/>
    <property type="match status" value="1"/>
</dbReference>
<evidence type="ECO:0008006" key="2">
    <source>
        <dbReference type="Google" id="ProtNLM"/>
    </source>
</evidence>
<organism evidence="1">
    <name type="scientific">marine sediment metagenome</name>
    <dbReference type="NCBI Taxonomy" id="412755"/>
    <lineage>
        <taxon>unclassified sequences</taxon>
        <taxon>metagenomes</taxon>
        <taxon>ecological metagenomes</taxon>
    </lineage>
</organism>
<dbReference type="PANTHER" id="PTHR32063:SF33">
    <property type="entry name" value="RND SUPERFAMILY EFFLUX PUMP PERMEASE COMPONENT"/>
    <property type="match status" value="1"/>
</dbReference>
<dbReference type="InterPro" id="IPR001036">
    <property type="entry name" value="Acrflvin-R"/>
</dbReference>